<gene>
    <name evidence="5" type="ORF">TPELB_09620</name>
</gene>
<feature type="domain" description="Glycosyltransferase 2-like" evidence="4">
    <location>
        <begin position="6"/>
        <end position="169"/>
    </location>
</feature>
<dbReference type="InterPro" id="IPR001173">
    <property type="entry name" value="Glyco_trans_2-like"/>
</dbReference>
<dbReference type="RefSeq" id="WP_343338751.1">
    <property type="nucleotide sequence ID" value="NZ_CP154622.1"/>
</dbReference>
<name>A0ABZ3FA46_9FIRM</name>
<keyword evidence="3" id="KW-0472">Membrane</keyword>
<feature type="transmembrane region" description="Helical" evidence="3">
    <location>
        <begin position="300"/>
        <end position="322"/>
    </location>
</feature>
<evidence type="ECO:0000256" key="1">
    <source>
        <dbReference type="ARBA" id="ARBA00022676"/>
    </source>
</evidence>
<dbReference type="PANTHER" id="PTHR22916">
    <property type="entry name" value="GLYCOSYLTRANSFERASE"/>
    <property type="match status" value="1"/>
</dbReference>
<protein>
    <recommendedName>
        <fullName evidence="4">Glycosyltransferase 2-like domain-containing protein</fullName>
    </recommendedName>
</protein>
<evidence type="ECO:0000313" key="5">
    <source>
        <dbReference type="EMBL" id="XAM40652.1"/>
    </source>
</evidence>
<organism evidence="5 6">
    <name type="scientific">Terrisporobacter petrolearius</name>
    <dbReference type="NCBI Taxonomy" id="1460447"/>
    <lineage>
        <taxon>Bacteria</taxon>
        <taxon>Bacillati</taxon>
        <taxon>Bacillota</taxon>
        <taxon>Clostridia</taxon>
        <taxon>Peptostreptococcales</taxon>
        <taxon>Peptostreptococcaceae</taxon>
        <taxon>Terrisporobacter</taxon>
    </lineage>
</organism>
<dbReference type="Gene3D" id="3.90.550.10">
    <property type="entry name" value="Spore Coat Polysaccharide Biosynthesis Protein SpsA, Chain A"/>
    <property type="match status" value="1"/>
</dbReference>
<dbReference type="Proteomes" id="UP001477947">
    <property type="component" value="Chromosome"/>
</dbReference>
<evidence type="ECO:0000256" key="2">
    <source>
        <dbReference type="ARBA" id="ARBA00022679"/>
    </source>
</evidence>
<dbReference type="SUPFAM" id="SSF53448">
    <property type="entry name" value="Nucleotide-diphospho-sugar transferases"/>
    <property type="match status" value="1"/>
</dbReference>
<sequence length="332" mass="38546">MKPLLSIIIPAFNIENYISRCLDSLINQAYKNIEIIVINDGSNDKTGEIIDEFVKKDKRIKVIHKKNEGVSIARNTGIDIAKGEYIGFVDGDDSVDEDMFETLIKNAIKYNADISHCGYKMVFPSRTDCYYNTGEVIVQDNYRGLKDLLNAKKVEPGLWNKVYKVSLFEDIRLNSNIKYNEDLLMNFYLFRKSKKSVFYDKCMYNYMIRKGSAATKKISKNKILDPILVLEEIKNSLEQNSELYKIAYNRYLSSLVGICRNNQCKTDDKYKHYVQEAKEILKQECEKSNNKDLIVGKRKYMIYGVTYLSGIFNIIDNIYSIISGNKYKYEVK</sequence>
<evidence type="ECO:0000259" key="4">
    <source>
        <dbReference type="Pfam" id="PF00535"/>
    </source>
</evidence>
<keyword evidence="3" id="KW-1133">Transmembrane helix</keyword>
<dbReference type="EMBL" id="CP154622">
    <property type="protein sequence ID" value="XAM40652.1"/>
    <property type="molecule type" value="Genomic_DNA"/>
</dbReference>
<keyword evidence="1" id="KW-0328">Glycosyltransferase</keyword>
<dbReference type="InterPro" id="IPR029044">
    <property type="entry name" value="Nucleotide-diphossugar_trans"/>
</dbReference>
<keyword evidence="2" id="KW-0808">Transferase</keyword>
<keyword evidence="6" id="KW-1185">Reference proteome</keyword>
<keyword evidence="3" id="KW-0812">Transmembrane</keyword>
<evidence type="ECO:0000256" key="3">
    <source>
        <dbReference type="SAM" id="Phobius"/>
    </source>
</evidence>
<dbReference type="PANTHER" id="PTHR22916:SF51">
    <property type="entry name" value="GLYCOSYLTRANSFERASE EPSH-RELATED"/>
    <property type="match status" value="1"/>
</dbReference>
<dbReference type="Pfam" id="PF00535">
    <property type="entry name" value="Glycos_transf_2"/>
    <property type="match status" value="1"/>
</dbReference>
<accession>A0ABZ3FA46</accession>
<reference evidence="5 6" key="1">
    <citation type="submission" date="2024-04" db="EMBL/GenBank/DDBJ databases">
        <title>Isolation and characterization of novel acetogenic strains of the genera Terrisporobacter and Acetoanaerobium.</title>
        <authorList>
            <person name="Boeer T."/>
            <person name="Schueler M.A."/>
            <person name="Lueschen A."/>
            <person name="Eysell L."/>
            <person name="Droege J."/>
            <person name="Heinemann M."/>
            <person name="Engelhardt L."/>
            <person name="Basen M."/>
            <person name="Daniel R."/>
        </authorList>
    </citation>
    <scope>NUCLEOTIDE SEQUENCE [LARGE SCALE GENOMIC DNA]</scope>
    <source>
        <strain evidence="5 6">ELB</strain>
    </source>
</reference>
<proteinExistence type="predicted"/>
<evidence type="ECO:0000313" key="6">
    <source>
        <dbReference type="Proteomes" id="UP001477947"/>
    </source>
</evidence>